<comment type="caution">
    <text evidence="2">The sequence shown here is derived from an EMBL/GenBank/DDBJ whole genome shotgun (WGS) entry which is preliminary data.</text>
</comment>
<name>X1RPQ2_9ZZZZ</name>
<proteinExistence type="predicted"/>
<feature type="domain" description="Glycoside hydrolase 123-like N-terminal" evidence="1">
    <location>
        <begin position="2"/>
        <end position="258"/>
    </location>
</feature>
<reference evidence="2" key="1">
    <citation type="journal article" date="2014" name="Front. Microbiol.">
        <title>High frequency of phylogenetically diverse reductive dehalogenase-homologous genes in deep subseafloor sedimentary metagenomes.</title>
        <authorList>
            <person name="Kawai M."/>
            <person name="Futagami T."/>
            <person name="Toyoda A."/>
            <person name="Takaki Y."/>
            <person name="Nishi S."/>
            <person name="Hori S."/>
            <person name="Arai W."/>
            <person name="Tsubouchi T."/>
            <person name="Morono Y."/>
            <person name="Uchiyama I."/>
            <person name="Ito T."/>
            <person name="Fujiyama A."/>
            <person name="Inagaki F."/>
            <person name="Takami H."/>
        </authorList>
    </citation>
    <scope>NUCLEOTIDE SEQUENCE</scope>
    <source>
        <strain evidence="2">Expedition CK06-06</strain>
    </source>
</reference>
<sequence length="260" mass="29866">MDASILTAPGDSRWINYYIEGLGWLVRNVDIDGLYLDDVTFDRHIMKRMRKVMESEKPGCIIDLHSNTGFSKGPATQYAEYFPYVDKLWFGESFMYNEMSYENWLVEVSGIPFGLMGDMLHGGGNPWLGMVFGMTTRLPWSTEGVLCNPVAIWKIWDEFGIEQSSMSGPWDLYPVVETDHPDVKATAYIKENRVLISLGNFSDDPHEVKLRINWEQIGINPDATILTAPEIENFQESQQFDVRDRILIQPRKGYLLYLTS</sequence>
<gene>
    <name evidence="2" type="ORF">S12H4_14533</name>
</gene>
<dbReference type="InterPro" id="IPR045711">
    <property type="entry name" value="GH123-like_N"/>
</dbReference>
<dbReference type="EMBL" id="BARW01006928">
    <property type="protein sequence ID" value="GAI82633.1"/>
    <property type="molecule type" value="Genomic_DNA"/>
</dbReference>
<accession>X1RPQ2</accession>
<dbReference type="AlphaFoldDB" id="X1RPQ2"/>
<evidence type="ECO:0000259" key="1">
    <source>
        <dbReference type="Pfam" id="PF19543"/>
    </source>
</evidence>
<dbReference type="Pfam" id="PF19543">
    <property type="entry name" value="GH123_N"/>
    <property type="match status" value="1"/>
</dbReference>
<organism evidence="2">
    <name type="scientific">marine sediment metagenome</name>
    <dbReference type="NCBI Taxonomy" id="412755"/>
    <lineage>
        <taxon>unclassified sequences</taxon>
        <taxon>metagenomes</taxon>
        <taxon>ecological metagenomes</taxon>
    </lineage>
</organism>
<protein>
    <recommendedName>
        <fullName evidence="1">Glycoside hydrolase 123-like N-terminal domain-containing protein</fullName>
    </recommendedName>
</protein>
<evidence type="ECO:0000313" key="2">
    <source>
        <dbReference type="EMBL" id="GAI82633.1"/>
    </source>
</evidence>